<gene>
    <name evidence="9" type="ORF">IEO21_02142</name>
</gene>
<accession>A0A8H7P880</accession>
<dbReference type="PROSITE" id="PS51212">
    <property type="entry name" value="WSC"/>
    <property type="match status" value="2"/>
</dbReference>
<dbReference type="InterPro" id="IPR002889">
    <property type="entry name" value="WSC_carb-bd"/>
</dbReference>
<dbReference type="PANTHER" id="PTHR24269:SF16">
    <property type="entry name" value="PROTEIN SLG1"/>
    <property type="match status" value="1"/>
</dbReference>
<comment type="subcellular location">
    <subcellularLocation>
        <location evidence="1">Membrane</location>
        <topology evidence="1">Single-pass membrane protein</topology>
    </subcellularLocation>
</comment>
<dbReference type="PANTHER" id="PTHR24269">
    <property type="entry name" value="KREMEN PROTEIN"/>
    <property type="match status" value="1"/>
</dbReference>
<dbReference type="EMBL" id="JADOXO010000019">
    <property type="protein sequence ID" value="KAF9819399.1"/>
    <property type="molecule type" value="Genomic_DNA"/>
</dbReference>
<name>A0A8H7P880_9APHY</name>
<dbReference type="InterPro" id="IPR051836">
    <property type="entry name" value="Kremen_rcpt"/>
</dbReference>
<keyword evidence="4" id="KW-1133">Transmembrane helix</keyword>
<proteinExistence type="predicted"/>
<dbReference type="SMART" id="SM00321">
    <property type="entry name" value="WSC"/>
    <property type="match status" value="2"/>
</dbReference>
<organism evidence="9 10">
    <name type="scientific">Rhodonia placenta</name>
    <dbReference type="NCBI Taxonomy" id="104341"/>
    <lineage>
        <taxon>Eukaryota</taxon>
        <taxon>Fungi</taxon>
        <taxon>Dikarya</taxon>
        <taxon>Basidiomycota</taxon>
        <taxon>Agaricomycotina</taxon>
        <taxon>Agaricomycetes</taxon>
        <taxon>Polyporales</taxon>
        <taxon>Adustoporiaceae</taxon>
        <taxon>Rhodonia</taxon>
    </lineage>
</organism>
<evidence type="ECO:0000313" key="9">
    <source>
        <dbReference type="EMBL" id="KAF9819399.1"/>
    </source>
</evidence>
<keyword evidence="2" id="KW-0812">Transmembrane</keyword>
<protein>
    <recommendedName>
        <fullName evidence="8">WSC domain-containing protein</fullName>
    </recommendedName>
</protein>
<keyword evidence="3 7" id="KW-0732">Signal</keyword>
<keyword evidence="6" id="KW-0325">Glycoprotein</keyword>
<evidence type="ECO:0000313" key="10">
    <source>
        <dbReference type="Proteomes" id="UP000639403"/>
    </source>
</evidence>
<feature type="domain" description="WSC" evidence="8">
    <location>
        <begin position="1"/>
        <end position="76"/>
    </location>
</feature>
<evidence type="ECO:0000256" key="1">
    <source>
        <dbReference type="ARBA" id="ARBA00004167"/>
    </source>
</evidence>
<keyword evidence="5" id="KW-0472">Membrane</keyword>
<evidence type="ECO:0000256" key="4">
    <source>
        <dbReference type="ARBA" id="ARBA00022989"/>
    </source>
</evidence>
<dbReference type="GO" id="GO:0005886">
    <property type="term" value="C:plasma membrane"/>
    <property type="evidence" value="ECO:0007669"/>
    <property type="project" value="TreeGrafter"/>
</dbReference>
<feature type="chain" id="PRO_5034065760" description="WSC domain-containing protein" evidence="7">
    <location>
        <begin position="20"/>
        <end position="200"/>
    </location>
</feature>
<feature type="signal peptide" evidence="7">
    <location>
        <begin position="1"/>
        <end position="19"/>
    </location>
</feature>
<evidence type="ECO:0000256" key="2">
    <source>
        <dbReference type="ARBA" id="ARBA00022692"/>
    </source>
</evidence>
<dbReference type="AlphaFoldDB" id="A0A8H7P880"/>
<evidence type="ECO:0000256" key="3">
    <source>
        <dbReference type="ARBA" id="ARBA00022729"/>
    </source>
</evidence>
<evidence type="ECO:0000259" key="8">
    <source>
        <dbReference type="PROSITE" id="PS51212"/>
    </source>
</evidence>
<reference evidence="9" key="1">
    <citation type="submission" date="2020-11" db="EMBL/GenBank/DDBJ databases">
        <authorList>
            <person name="Koelle M."/>
            <person name="Horta M.A.C."/>
            <person name="Nowrousian M."/>
            <person name="Ohm R.A."/>
            <person name="Benz P."/>
            <person name="Pilgard A."/>
        </authorList>
    </citation>
    <scope>NUCLEOTIDE SEQUENCE</scope>
    <source>
        <strain evidence="9">FPRL280</strain>
    </source>
</reference>
<evidence type="ECO:0000256" key="5">
    <source>
        <dbReference type="ARBA" id="ARBA00023136"/>
    </source>
</evidence>
<reference evidence="9" key="2">
    <citation type="journal article" name="Front. Microbiol.">
        <title>Degradative Capacity of Two Strains of Rhodonia placenta: From Phenotype to Genotype.</title>
        <authorList>
            <person name="Kolle M."/>
            <person name="Horta M.A.C."/>
            <person name="Nowrousian M."/>
            <person name="Ohm R.A."/>
            <person name="Benz J.P."/>
            <person name="Pilgard A."/>
        </authorList>
    </citation>
    <scope>NUCLEOTIDE SEQUENCE</scope>
    <source>
        <strain evidence="9">FPRL280</strain>
    </source>
</reference>
<feature type="domain" description="WSC" evidence="8">
    <location>
        <begin position="92"/>
        <end position="186"/>
    </location>
</feature>
<comment type="caution">
    <text evidence="9">The sequence shown here is derived from an EMBL/GenBank/DDBJ whole genome shotgun (WGS) entry which is preliminary data.</text>
</comment>
<dbReference type="Pfam" id="PF01822">
    <property type="entry name" value="WSC"/>
    <property type="match status" value="2"/>
</dbReference>
<sequence>MALLTSFLVSLAACLPVDQDDVYVYAGVEDGQQCYCGNGIDNLGEPTDSSNCDTACAGDSSETCGASSYLNIYWSGVPPPSPFPVTVYQVGHWVSLGCYSDSEDGRTLTTDSNLAQDTVTVETCTSYCYDGGFNYAGVEFYSGCYCGLAIENGGVPINLGNCDIICAGNTSEYCGGSYALDGKGAMRRPAIDAEQGDPMT</sequence>
<dbReference type="Proteomes" id="UP000639403">
    <property type="component" value="Unassembled WGS sequence"/>
</dbReference>
<evidence type="ECO:0000256" key="6">
    <source>
        <dbReference type="ARBA" id="ARBA00023180"/>
    </source>
</evidence>
<evidence type="ECO:0000256" key="7">
    <source>
        <dbReference type="SAM" id="SignalP"/>
    </source>
</evidence>